<dbReference type="Gramene" id="PGSC0003DMT400097415">
    <property type="protein sequence ID" value="PGSC0003DMT400097415"/>
    <property type="gene ID" value="PGSC0003DMG400046986"/>
</dbReference>
<dbReference type="PaxDb" id="4113-PGSC0003DMT400097415"/>
<dbReference type="EnsemblPlants" id="PGSC0003DMT400097415">
    <property type="protein sequence ID" value="PGSC0003DMT400097415"/>
    <property type="gene ID" value="PGSC0003DMG400046986"/>
</dbReference>
<dbReference type="HOGENOM" id="CLU_094389_2_0_1"/>
<keyword evidence="3" id="KW-1185">Reference proteome</keyword>
<organism evidence="2 3">
    <name type="scientific">Solanum tuberosum</name>
    <name type="common">Potato</name>
    <dbReference type="NCBI Taxonomy" id="4113"/>
    <lineage>
        <taxon>Eukaryota</taxon>
        <taxon>Viridiplantae</taxon>
        <taxon>Streptophyta</taxon>
        <taxon>Embryophyta</taxon>
        <taxon>Tracheophyta</taxon>
        <taxon>Spermatophyta</taxon>
        <taxon>Magnoliopsida</taxon>
        <taxon>eudicotyledons</taxon>
        <taxon>Gunneridae</taxon>
        <taxon>Pentapetalae</taxon>
        <taxon>asterids</taxon>
        <taxon>lamiids</taxon>
        <taxon>Solanales</taxon>
        <taxon>Solanaceae</taxon>
        <taxon>Solanoideae</taxon>
        <taxon>Solaneae</taxon>
        <taxon>Solanum</taxon>
    </lineage>
</organism>
<sequence length="165" mass="19226">MWHTLCERITQFSVESSENLKELEAGVALILKGLREVNIINLSPLEVLLEDFFKKHKDYDVARLSTSQKITRDSLQELLSVAQQCLDTANEERINMDKQLEEILQKILTRAEKELKVWTSKKKKTISLIEDHQKWLSENQETITNSEDEIHAIEKIIPLLETKIK</sequence>
<dbReference type="AlphaFoldDB" id="M1E0K8"/>
<reference evidence="2" key="2">
    <citation type="submission" date="2015-06" db="UniProtKB">
        <authorList>
            <consortium name="EnsemblPlants"/>
        </authorList>
    </citation>
    <scope>IDENTIFICATION</scope>
    <source>
        <strain evidence="2">DM1-3 516 R44</strain>
    </source>
</reference>
<feature type="coiled-coil region" evidence="1">
    <location>
        <begin position="72"/>
        <end position="106"/>
    </location>
</feature>
<name>M1E0K8_SOLTU</name>
<dbReference type="PANTHER" id="PTHR36607">
    <property type="entry name" value="1,2-DIHYDROXY-3-KETO-5-METHYLTHIOPENTENE DIOXYGENASE 4"/>
    <property type="match status" value="1"/>
</dbReference>
<proteinExistence type="predicted"/>
<reference evidence="3" key="1">
    <citation type="journal article" date="2011" name="Nature">
        <title>Genome sequence and analysis of the tuber crop potato.</title>
        <authorList>
            <consortium name="The Potato Genome Sequencing Consortium"/>
        </authorList>
    </citation>
    <scope>NUCLEOTIDE SEQUENCE [LARGE SCALE GENOMIC DNA]</scope>
    <source>
        <strain evidence="3">cv. DM1-3 516 R44</strain>
    </source>
</reference>
<accession>M1E0K8</accession>
<dbReference type="PANTHER" id="PTHR36607:SF24">
    <property type="entry name" value="AMINOTRANSFERASE-LIKE PLANT MOBILE DOMAIN-CONTAINING PROTEIN"/>
    <property type="match status" value="1"/>
</dbReference>
<dbReference type="Proteomes" id="UP000011115">
    <property type="component" value="Unassembled WGS sequence"/>
</dbReference>
<evidence type="ECO:0000313" key="3">
    <source>
        <dbReference type="Proteomes" id="UP000011115"/>
    </source>
</evidence>
<protein>
    <submittedName>
        <fullName evidence="2">Uncharacterized protein</fullName>
    </submittedName>
</protein>
<dbReference type="InParanoid" id="M1E0K8"/>
<evidence type="ECO:0000313" key="2">
    <source>
        <dbReference type="EnsemblPlants" id="PGSC0003DMT400097415"/>
    </source>
</evidence>
<evidence type="ECO:0000256" key="1">
    <source>
        <dbReference type="SAM" id="Coils"/>
    </source>
</evidence>
<keyword evidence="1" id="KW-0175">Coiled coil</keyword>
<dbReference type="OMA" id="WHTLCER"/>